<dbReference type="InterPro" id="IPR023375">
    <property type="entry name" value="ADC_dom_sf"/>
</dbReference>
<evidence type="ECO:0000313" key="1">
    <source>
        <dbReference type="EMBL" id="MFD2045416.1"/>
    </source>
</evidence>
<dbReference type="RefSeq" id="WP_377558057.1">
    <property type="nucleotide sequence ID" value="NZ_JBHUHQ010000019.1"/>
</dbReference>
<gene>
    <name evidence="1" type="ORF">ACFSJF_14140</name>
</gene>
<sequence>MFEEILHCTTHREYPVPSGPWLMMQKWEHLLFIHWPIKPDVIQSLLPPGLEVDTFERQAWVSFVAFRVGEIRIRKIRLPFYLNHCLQLNVRTYVKRKGVRGVYFLSIDVDKLFAVIGARMLGLPYYFASMFLEKQNRHVSFQSVRRESSLLKLSYHVGNDKLSQVEKGSLSYWLLERYFLWTFKKGTLYRGGIHHIPWKVQDAYLDTLDVTNFYSKYMTYDKPYVQYANAKLALIYGIRKDEI</sequence>
<dbReference type="Proteomes" id="UP001597383">
    <property type="component" value="Unassembled WGS sequence"/>
</dbReference>
<dbReference type="Gene3D" id="2.40.400.10">
    <property type="entry name" value="Acetoacetate decarboxylase-like"/>
    <property type="match status" value="1"/>
</dbReference>
<accession>A0ABW4W314</accession>
<evidence type="ECO:0000313" key="2">
    <source>
        <dbReference type="Proteomes" id="UP001597383"/>
    </source>
</evidence>
<dbReference type="Pfam" id="PF09844">
    <property type="entry name" value="DUF2071"/>
    <property type="match status" value="1"/>
</dbReference>
<dbReference type="PANTHER" id="PTHR39186:SF1">
    <property type="entry name" value="DUF2071 DOMAIN-CONTAINING PROTEIN"/>
    <property type="match status" value="1"/>
</dbReference>
<protein>
    <submittedName>
        <fullName evidence="1">YqjF family protein</fullName>
    </submittedName>
</protein>
<dbReference type="PANTHER" id="PTHR39186">
    <property type="entry name" value="DUF2071 FAMILY PROTEIN"/>
    <property type="match status" value="1"/>
</dbReference>
<keyword evidence="2" id="KW-1185">Reference proteome</keyword>
<name>A0ABW4W314_9BACI</name>
<comment type="caution">
    <text evidence="1">The sequence shown here is derived from an EMBL/GenBank/DDBJ whole genome shotgun (WGS) entry which is preliminary data.</text>
</comment>
<organism evidence="1 2">
    <name type="scientific">Ornithinibacillus salinisoli</name>
    <dbReference type="NCBI Taxonomy" id="1848459"/>
    <lineage>
        <taxon>Bacteria</taxon>
        <taxon>Bacillati</taxon>
        <taxon>Bacillota</taxon>
        <taxon>Bacilli</taxon>
        <taxon>Bacillales</taxon>
        <taxon>Bacillaceae</taxon>
        <taxon>Ornithinibacillus</taxon>
    </lineage>
</organism>
<dbReference type="InterPro" id="IPR018644">
    <property type="entry name" value="DUF2071"/>
</dbReference>
<proteinExistence type="predicted"/>
<dbReference type="EMBL" id="JBHUHQ010000019">
    <property type="protein sequence ID" value="MFD2045416.1"/>
    <property type="molecule type" value="Genomic_DNA"/>
</dbReference>
<dbReference type="SUPFAM" id="SSF160104">
    <property type="entry name" value="Acetoacetate decarboxylase-like"/>
    <property type="match status" value="1"/>
</dbReference>
<reference evidence="2" key="1">
    <citation type="journal article" date="2019" name="Int. J. Syst. Evol. Microbiol.">
        <title>The Global Catalogue of Microorganisms (GCM) 10K type strain sequencing project: providing services to taxonomists for standard genome sequencing and annotation.</title>
        <authorList>
            <consortium name="The Broad Institute Genomics Platform"/>
            <consortium name="The Broad Institute Genome Sequencing Center for Infectious Disease"/>
            <person name="Wu L."/>
            <person name="Ma J."/>
        </authorList>
    </citation>
    <scope>NUCLEOTIDE SEQUENCE [LARGE SCALE GENOMIC DNA]</scope>
    <source>
        <strain evidence="2">R28</strain>
    </source>
</reference>